<protein>
    <submittedName>
        <fullName evidence="4">Uncharacterized protein LOC112491616</fullName>
    </submittedName>
</protein>
<name>A0ABM4A020_ZIZJJ</name>
<evidence type="ECO:0000259" key="2">
    <source>
        <dbReference type="Pfam" id="PF04195"/>
    </source>
</evidence>
<sequence>MDKRKFNLQTFLEQNRNKIPKSVKVDIASSIDQEIEGGIVIHASTFDLGLYLPFHSLIREILSKLGLAPIQLSQNCWRIMFGIIALNQILEINLGWNEFCHCYAVKQNAAGTYYFSHREATTLLVTDLPKAEKGRKDNLISLTGDWERLPGDTVAHWVPRIKAAPTHKSTGLKPRDSDVNHLDLNKALSLPNEERNWKQLRDHLHRESKIADESQTSLLTATCPPHNSLRSYAQSMEADPSEMMTDILSSPSTYKKQKRIHPHSATPIVANVVLTNPCSDYESTPSVAAVKSKGTIGNINLEGSKDQETANLSKEEIKIDKSHEEALSQFDQTCGKFQKEVQGIVHRLSNEVKELKAIIARKDEEIEELRSVKKKEPVTAGIPGATNTESLNKAHEETKENPMFKFTEHLKGHFDEFFQKFSAMAKL</sequence>
<evidence type="ECO:0000256" key="1">
    <source>
        <dbReference type="SAM" id="Coils"/>
    </source>
</evidence>
<evidence type="ECO:0000313" key="4">
    <source>
        <dbReference type="RefSeq" id="XP_060670078.1"/>
    </source>
</evidence>
<dbReference type="Proteomes" id="UP001652623">
    <property type="component" value="Chromosome 2"/>
</dbReference>
<feature type="domain" description="Transposase (putative) gypsy type" evidence="2">
    <location>
        <begin position="40"/>
        <end position="106"/>
    </location>
</feature>
<evidence type="ECO:0000313" key="3">
    <source>
        <dbReference type="Proteomes" id="UP001652623"/>
    </source>
</evidence>
<dbReference type="Pfam" id="PF04195">
    <property type="entry name" value="Transposase_28"/>
    <property type="match status" value="1"/>
</dbReference>
<dbReference type="GeneID" id="112491616"/>
<proteinExistence type="predicted"/>
<dbReference type="RefSeq" id="XP_060670078.1">
    <property type="nucleotide sequence ID" value="XM_060814095.1"/>
</dbReference>
<organism evidence="3 4">
    <name type="scientific">Ziziphus jujuba</name>
    <name type="common">Chinese jujube</name>
    <name type="synonym">Ziziphus sativa</name>
    <dbReference type="NCBI Taxonomy" id="326968"/>
    <lineage>
        <taxon>Eukaryota</taxon>
        <taxon>Viridiplantae</taxon>
        <taxon>Streptophyta</taxon>
        <taxon>Embryophyta</taxon>
        <taxon>Tracheophyta</taxon>
        <taxon>Spermatophyta</taxon>
        <taxon>Magnoliopsida</taxon>
        <taxon>eudicotyledons</taxon>
        <taxon>Gunneridae</taxon>
        <taxon>Pentapetalae</taxon>
        <taxon>rosids</taxon>
        <taxon>fabids</taxon>
        <taxon>Rosales</taxon>
        <taxon>Rhamnaceae</taxon>
        <taxon>Paliureae</taxon>
        <taxon>Ziziphus</taxon>
    </lineage>
</organism>
<keyword evidence="3" id="KW-1185">Reference proteome</keyword>
<dbReference type="InterPro" id="IPR007321">
    <property type="entry name" value="Transposase_28"/>
</dbReference>
<accession>A0ABM4A020</accession>
<feature type="coiled-coil region" evidence="1">
    <location>
        <begin position="345"/>
        <end position="375"/>
    </location>
</feature>
<reference evidence="4" key="1">
    <citation type="submission" date="2025-08" db="UniProtKB">
        <authorList>
            <consortium name="RefSeq"/>
        </authorList>
    </citation>
    <scope>IDENTIFICATION</scope>
    <source>
        <tissue evidence="4">Seedling</tissue>
    </source>
</reference>
<keyword evidence="1" id="KW-0175">Coiled coil</keyword>
<gene>
    <name evidence="4" type="primary">LOC112491616</name>
</gene>